<gene>
    <name evidence="2" type="ORF">Acr_25g0001910</name>
</gene>
<evidence type="ECO:0000313" key="2">
    <source>
        <dbReference type="EMBL" id="GFZ15782.1"/>
    </source>
</evidence>
<evidence type="ECO:0000256" key="1">
    <source>
        <dbReference type="SAM" id="MobiDB-lite"/>
    </source>
</evidence>
<dbReference type="PANTHER" id="PTHR33240:SF15">
    <property type="entry name" value="GAG-PRO-LIKE PROTEIN"/>
    <property type="match status" value="1"/>
</dbReference>
<dbReference type="PANTHER" id="PTHR33240">
    <property type="entry name" value="OS08G0508500 PROTEIN"/>
    <property type="match status" value="1"/>
</dbReference>
<feature type="region of interest" description="Disordered" evidence="1">
    <location>
        <begin position="1"/>
        <end position="28"/>
    </location>
</feature>
<dbReference type="EMBL" id="BJWL01000025">
    <property type="protein sequence ID" value="GFZ15782.1"/>
    <property type="molecule type" value="Genomic_DNA"/>
</dbReference>
<dbReference type="Proteomes" id="UP000585474">
    <property type="component" value="Unassembled WGS sequence"/>
</dbReference>
<reference evidence="2 3" key="1">
    <citation type="submission" date="2019-07" db="EMBL/GenBank/DDBJ databases">
        <title>De Novo Assembly of kiwifruit Actinidia rufa.</title>
        <authorList>
            <person name="Sugita-Konishi S."/>
            <person name="Sato K."/>
            <person name="Mori E."/>
            <person name="Abe Y."/>
            <person name="Kisaki G."/>
            <person name="Hamano K."/>
            <person name="Suezawa K."/>
            <person name="Otani M."/>
            <person name="Fukuda T."/>
            <person name="Manabe T."/>
            <person name="Gomi K."/>
            <person name="Tabuchi M."/>
            <person name="Akimitsu K."/>
            <person name="Kataoka I."/>
        </authorList>
    </citation>
    <scope>NUCLEOTIDE SEQUENCE [LARGE SCALE GENOMIC DNA]</scope>
    <source>
        <strain evidence="3">cv. Fuchu</strain>
    </source>
</reference>
<feature type="region of interest" description="Disordered" evidence="1">
    <location>
        <begin position="110"/>
        <end position="130"/>
    </location>
</feature>
<protein>
    <submittedName>
        <fullName evidence="2">Uncharacterized protein</fullName>
    </submittedName>
</protein>
<feature type="compositionally biased region" description="Basic and acidic residues" evidence="1">
    <location>
        <begin position="119"/>
        <end position="130"/>
    </location>
</feature>
<dbReference type="AlphaFoldDB" id="A0A7J0GYA9"/>
<keyword evidence="3" id="KW-1185">Reference proteome</keyword>
<accession>A0A7J0GYA9</accession>
<name>A0A7J0GYA9_9ERIC</name>
<proteinExistence type="predicted"/>
<dbReference type="OrthoDB" id="903981at2759"/>
<comment type="caution">
    <text evidence="2">The sequence shown here is derived from an EMBL/GenBank/DDBJ whole genome shotgun (WGS) entry which is preliminary data.</text>
</comment>
<sequence length="353" mass="40894">MHLRSRCLPRLSASSPLDNKARPMANTSQAPNLRAFTVRYTIESPFTERVFRVRVSSKFKLPTQLGIYEGKTDPMDHLDLYKSLMSLQDRLDESKADKYIAVEELAEAKRRQRGKVDHKRKEPETRRSDYREEMKTKKWLGKIKTGPRKRNRNKYCEFHREHGHITEDYFQLKEQIADLIKKGYLRKYVVYRPPPNSIEGRYAANRPTTRDIQVIHVDILHPITFNNDDLRGLHFPHNDALIVSAVIANFNVQKILVDNGSSADILFISAFNKMKIGMDKLHPFQTPLVRFGGNTTHPLRWIKLPVTLGAEHHQITIWKDFIGIGEVRGNQKIARQCFISAMKAKPSPRSNSQ</sequence>
<evidence type="ECO:0000313" key="3">
    <source>
        <dbReference type="Proteomes" id="UP000585474"/>
    </source>
</evidence>
<organism evidence="2 3">
    <name type="scientific">Actinidia rufa</name>
    <dbReference type="NCBI Taxonomy" id="165716"/>
    <lineage>
        <taxon>Eukaryota</taxon>
        <taxon>Viridiplantae</taxon>
        <taxon>Streptophyta</taxon>
        <taxon>Embryophyta</taxon>
        <taxon>Tracheophyta</taxon>
        <taxon>Spermatophyta</taxon>
        <taxon>Magnoliopsida</taxon>
        <taxon>eudicotyledons</taxon>
        <taxon>Gunneridae</taxon>
        <taxon>Pentapetalae</taxon>
        <taxon>asterids</taxon>
        <taxon>Ericales</taxon>
        <taxon>Actinidiaceae</taxon>
        <taxon>Actinidia</taxon>
    </lineage>
</organism>